<dbReference type="SUPFAM" id="SSF58104">
    <property type="entry name" value="Methyl-accepting chemotaxis protein (MCP) signaling domain"/>
    <property type="match status" value="1"/>
</dbReference>
<keyword evidence="4" id="KW-1185">Reference proteome</keyword>
<comment type="caution">
    <text evidence="3">The sequence shown here is derived from an EMBL/GenBank/DDBJ whole genome shotgun (WGS) entry which is preliminary data.</text>
</comment>
<reference evidence="3 4" key="1">
    <citation type="submission" date="2018-07" db="EMBL/GenBank/DDBJ databases">
        <title>Genomic Encyclopedia of Type Strains, Phase IV (KMG-IV): sequencing the most valuable type-strain genomes for metagenomic binning, comparative biology and taxonomic classification.</title>
        <authorList>
            <person name="Goeker M."/>
        </authorList>
    </citation>
    <scope>NUCLEOTIDE SEQUENCE [LARGE SCALE GENOMIC DNA]</scope>
    <source>
        <strain evidence="3 4">DSM 25528</strain>
    </source>
</reference>
<evidence type="ECO:0000256" key="1">
    <source>
        <dbReference type="PROSITE-ProRule" id="PRU00284"/>
    </source>
</evidence>
<keyword evidence="1" id="KW-0807">Transducer</keyword>
<dbReference type="Gene3D" id="1.10.287.950">
    <property type="entry name" value="Methyl-accepting chemotaxis protein"/>
    <property type="match status" value="1"/>
</dbReference>
<evidence type="ECO:0000313" key="4">
    <source>
        <dbReference type="Proteomes" id="UP000252582"/>
    </source>
</evidence>
<evidence type="ECO:0000259" key="2">
    <source>
        <dbReference type="PROSITE" id="PS50111"/>
    </source>
</evidence>
<accession>A0A6I7HKM5</accession>
<proteinExistence type="predicted"/>
<dbReference type="GO" id="GO:0007165">
    <property type="term" value="P:signal transduction"/>
    <property type="evidence" value="ECO:0007669"/>
    <property type="project" value="UniProtKB-KW"/>
</dbReference>
<dbReference type="AlphaFoldDB" id="A0A6I7HKM5"/>
<evidence type="ECO:0000313" key="3">
    <source>
        <dbReference type="EMBL" id="RCW21046.1"/>
    </source>
</evidence>
<feature type="domain" description="Methyl-accepting transducer" evidence="2">
    <location>
        <begin position="288"/>
        <end position="432"/>
    </location>
</feature>
<dbReference type="GO" id="GO:0016020">
    <property type="term" value="C:membrane"/>
    <property type="evidence" value="ECO:0007669"/>
    <property type="project" value="InterPro"/>
</dbReference>
<dbReference type="RefSeq" id="WP_114364580.1">
    <property type="nucleotide sequence ID" value="NZ_QPIX01000011.1"/>
</dbReference>
<dbReference type="InterPro" id="IPR004089">
    <property type="entry name" value="MCPsignal_dom"/>
</dbReference>
<dbReference type="Proteomes" id="UP000252582">
    <property type="component" value="Unassembled WGS sequence"/>
</dbReference>
<name>A0A6I7HKM5_9HYPH</name>
<gene>
    <name evidence="3" type="ORF">DFR48_11110</name>
</gene>
<dbReference type="PROSITE" id="PS50111">
    <property type="entry name" value="CHEMOTAXIS_TRANSDUC_2"/>
    <property type="match status" value="1"/>
</dbReference>
<organism evidence="3 4">
    <name type="scientific">Ciceribacter lividus</name>
    <dbReference type="NCBI Taxonomy" id="1197950"/>
    <lineage>
        <taxon>Bacteria</taxon>
        <taxon>Pseudomonadati</taxon>
        <taxon>Pseudomonadota</taxon>
        <taxon>Alphaproteobacteria</taxon>
        <taxon>Hyphomicrobiales</taxon>
        <taxon>Rhizobiaceae</taxon>
        <taxon>Ciceribacter</taxon>
    </lineage>
</organism>
<sequence>MRHYNTAIALRPKPDEPGAGHLAGRLIDLARELAEPRKVIEKTFLEMGEHLGTCAGLLNEISNLHQAMPAELESADFLAAAASLETVREQLGELTASHADEQEQIAQLTAMATSLDTPVAGLRNAVRAIRFVAVNARIAAAGILSDQVDLGAFTIDMVELAQSVESAITTLGQAHRRFAETLSEAHLANAALARRHGATTGTISGRIREHLATIVEHRTSAQARAQEHASLTLQIRSRIGAAIAGLQTGDVTRQRIEHVEQALALLAGRLPDVPGADATFAAVCNLQVSQLDETMADFSQKIGDIIHSLRQLSLDASSVLHSGSEEAEILLSSGGTALHGMVDDLREISSLFRDFRDTRDKTEAAVNHVAEALEAMLDRVRAITDIEHQIHLLSLNTAIQCGKLGAEGHALRVITHDLRELAGQTATAAGTIVTALDGAGDIARALMTARSTGPAEGIAAIEQDANAAIGLFEAVIERLSERATGMAASGPRALHELGAAAESAVERQDFADRWSNARKELAVLASSAVAQDGGQDLDADFLCQLRASYTMEAERRIYDGLFGHIAGENRCEPAQAEAAGELDDILF</sequence>
<dbReference type="EMBL" id="QPIX01000011">
    <property type="protein sequence ID" value="RCW21046.1"/>
    <property type="molecule type" value="Genomic_DNA"/>
</dbReference>
<protein>
    <submittedName>
        <fullName evidence="3">Methyl-accepting chemotaxis protein</fullName>
    </submittedName>
</protein>